<dbReference type="Gene3D" id="2.60.40.3940">
    <property type="match status" value="1"/>
</dbReference>
<name>A0A8S5QUB7_9CAUD</name>
<sequence>MAEFITKADIRNQFQQLDASNGYTVLPNNICLEWGSVLVSSGSQQVSITLPRKLSLAFNAVVCVQHPANEGAYVAYVRSVSTTTLTLYKYGSAVNTLRWFVVGLV</sequence>
<reference evidence="1" key="1">
    <citation type="journal article" date="2021" name="Proc. Natl. Acad. Sci. U.S.A.">
        <title>A Catalog of Tens of Thousands of Viruses from Human Metagenomes Reveals Hidden Associations with Chronic Diseases.</title>
        <authorList>
            <person name="Tisza M.J."/>
            <person name="Buck C.B."/>
        </authorList>
    </citation>
    <scope>NUCLEOTIDE SEQUENCE</scope>
    <source>
        <strain evidence="1">CtDAq1</strain>
    </source>
</reference>
<dbReference type="EMBL" id="BK015733">
    <property type="protein sequence ID" value="DAE22441.1"/>
    <property type="molecule type" value="Genomic_DNA"/>
</dbReference>
<accession>A0A8S5QUB7</accession>
<evidence type="ECO:0000313" key="1">
    <source>
        <dbReference type="EMBL" id="DAE22441.1"/>
    </source>
</evidence>
<protein>
    <submittedName>
        <fullName evidence="1">Putative tail fiber protein</fullName>
    </submittedName>
</protein>
<organism evidence="1">
    <name type="scientific">CrAss-like virus sp. ctDAq1</name>
    <dbReference type="NCBI Taxonomy" id="2826822"/>
    <lineage>
        <taxon>Viruses</taxon>
        <taxon>Duplodnaviria</taxon>
        <taxon>Heunggongvirae</taxon>
        <taxon>Uroviricota</taxon>
        <taxon>Caudoviricetes</taxon>
        <taxon>Crassvirales</taxon>
    </lineage>
</organism>
<proteinExistence type="predicted"/>